<feature type="domain" description="NADPH-dependent FMN reductase-like" evidence="3">
    <location>
        <begin position="1"/>
        <end position="150"/>
    </location>
</feature>
<evidence type="ECO:0000259" key="3">
    <source>
        <dbReference type="Pfam" id="PF03358"/>
    </source>
</evidence>
<dbReference type="AlphaFoldDB" id="A0A9D1HMT2"/>
<protein>
    <submittedName>
        <fullName evidence="4">Flavodoxin family protein</fullName>
    </submittedName>
</protein>
<dbReference type="Pfam" id="PF03358">
    <property type="entry name" value="FMN_red"/>
    <property type="match status" value="1"/>
</dbReference>
<reference evidence="4" key="1">
    <citation type="submission" date="2020-10" db="EMBL/GenBank/DDBJ databases">
        <authorList>
            <person name="Gilroy R."/>
        </authorList>
    </citation>
    <scope>NUCLEOTIDE SEQUENCE</scope>
    <source>
        <strain evidence="4">CHK195-11698</strain>
    </source>
</reference>
<sequence>MKVLLVNGSPHLKGCTYTALMEIKGELERQGIEADVFQVGPKPVGGCIGCGACRKLGRCFMDDQVNELTAIAGNYDGFVFGTPVHFASSAGNLTSLMDRALYSRRDLFSFKPACAVVSCRRSGATATFDQINKYFTISNMPIVPSQYWNNVHGNTPEEVKQDLEGLQTMRTLARNMAWLLKCIEAGKAAGIDRLSHEPKINTNFIR</sequence>
<dbReference type="Gene3D" id="3.40.50.360">
    <property type="match status" value="1"/>
</dbReference>
<comment type="caution">
    <text evidence="4">The sequence shown here is derived from an EMBL/GenBank/DDBJ whole genome shotgun (WGS) entry which is preliminary data.</text>
</comment>
<dbReference type="InterPro" id="IPR005025">
    <property type="entry name" value="FMN_Rdtase-like_dom"/>
</dbReference>
<dbReference type="InterPro" id="IPR029039">
    <property type="entry name" value="Flavoprotein-like_sf"/>
</dbReference>
<gene>
    <name evidence="4" type="ORF">IAD15_00745</name>
</gene>
<evidence type="ECO:0000256" key="1">
    <source>
        <dbReference type="ARBA" id="ARBA00022630"/>
    </source>
</evidence>
<dbReference type="PANTHER" id="PTHR43278:SF4">
    <property type="entry name" value="NAD(P)H-DEPENDENT FMN-CONTAINING OXIDOREDUCTASE YWQN-RELATED"/>
    <property type="match status" value="1"/>
</dbReference>
<keyword evidence="2" id="KW-0288">FMN</keyword>
<dbReference type="InterPro" id="IPR051796">
    <property type="entry name" value="ISF_SsuE-like"/>
</dbReference>
<dbReference type="GO" id="GO:0016491">
    <property type="term" value="F:oxidoreductase activity"/>
    <property type="evidence" value="ECO:0007669"/>
    <property type="project" value="InterPro"/>
</dbReference>
<dbReference type="SUPFAM" id="SSF52218">
    <property type="entry name" value="Flavoproteins"/>
    <property type="match status" value="1"/>
</dbReference>
<accession>A0A9D1HMT2</accession>
<reference evidence="4" key="2">
    <citation type="journal article" date="2021" name="PeerJ">
        <title>Extensive microbial diversity within the chicken gut microbiome revealed by metagenomics and culture.</title>
        <authorList>
            <person name="Gilroy R."/>
            <person name="Ravi A."/>
            <person name="Getino M."/>
            <person name="Pursley I."/>
            <person name="Horton D.L."/>
            <person name="Alikhan N.F."/>
            <person name="Baker D."/>
            <person name="Gharbi K."/>
            <person name="Hall N."/>
            <person name="Watson M."/>
            <person name="Adriaenssens E.M."/>
            <person name="Foster-Nyarko E."/>
            <person name="Jarju S."/>
            <person name="Secka A."/>
            <person name="Antonio M."/>
            <person name="Oren A."/>
            <person name="Chaudhuri R.R."/>
            <person name="La Ragione R."/>
            <person name="Hildebrand F."/>
            <person name="Pallen M.J."/>
        </authorList>
    </citation>
    <scope>NUCLEOTIDE SEQUENCE</scope>
    <source>
        <strain evidence="4">CHK195-11698</strain>
    </source>
</reference>
<proteinExistence type="predicted"/>
<evidence type="ECO:0000313" key="4">
    <source>
        <dbReference type="EMBL" id="HIU12592.1"/>
    </source>
</evidence>
<evidence type="ECO:0000313" key="5">
    <source>
        <dbReference type="Proteomes" id="UP000824175"/>
    </source>
</evidence>
<organism evidence="4 5">
    <name type="scientific">Candidatus Fimiplasma intestinipullorum</name>
    <dbReference type="NCBI Taxonomy" id="2840825"/>
    <lineage>
        <taxon>Bacteria</taxon>
        <taxon>Bacillati</taxon>
        <taxon>Bacillota</taxon>
        <taxon>Clostridia</taxon>
        <taxon>Eubacteriales</taxon>
        <taxon>Candidatus Fimiplasma</taxon>
    </lineage>
</organism>
<keyword evidence="1" id="KW-0285">Flavoprotein</keyword>
<dbReference type="PANTHER" id="PTHR43278">
    <property type="entry name" value="NAD(P)H-DEPENDENT FMN-CONTAINING OXIDOREDUCTASE YWQN-RELATED"/>
    <property type="match status" value="1"/>
</dbReference>
<name>A0A9D1HMT2_9FIRM</name>
<evidence type="ECO:0000256" key="2">
    <source>
        <dbReference type="ARBA" id="ARBA00022643"/>
    </source>
</evidence>
<dbReference type="Proteomes" id="UP000824175">
    <property type="component" value="Unassembled WGS sequence"/>
</dbReference>
<dbReference type="EMBL" id="DVMJ01000005">
    <property type="protein sequence ID" value="HIU12592.1"/>
    <property type="molecule type" value="Genomic_DNA"/>
</dbReference>